<reference evidence="2" key="1">
    <citation type="submission" date="2022-07" db="EMBL/GenBank/DDBJ databases">
        <authorList>
            <person name="Otstavnykh N."/>
            <person name="Isaeva M."/>
            <person name="Bystritskaya E."/>
        </authorList>
    </citation>
    <scope>NUCLEOTIDE SEQUENCE</scope>
    <source>
        <strain evidence="2">10Alg 79</strain>
    </source>
</reference>
<dbReference type="RefSeq" id="WP_317625032.1">
    <property type="nucleotide sequence ID" value="NZ_JANFFA010000001.1"/>
</dbReference>
<organism evidence="2 3">
    <name type="scientific">Rhodalgimonas zhirmunskyi</name>
    <dbReference type="NCBI Taxonomy" id="2964767"/>
    <lineage>
        <taxon>Bacteria</taxon>
        <taxon>Pseudomonadati</taxon>
        <taxon>Pseudomonadota</taxon>
        <taxon>Alphaproteobacteria</taxon>
        <taxon>Rhodobacterales</taxon>
        <taxon>Roseobacteraceae</taxon>
        <taxon>Rhodalgimonas</taxon>
    </lineage>
</organism>
<dbReference type="Proteomes" id="UP001227162">
    <property type="component" value="Unassembled WGS sequence"/>
</dbReference>
<dbReference type="AlphaFoldDB" id="A0AAJ1U4D3"/>
<feature type="chain" id="PRO_5042537836" description="Plant Basic Secretory Protein" evidence="1">
    <location>
        <begin position="19"/>
        <end position="226"/>
    </location>
</feature>
<protein>
    <recommendedName>
        <fullName evidence="4">Plant Basic Secretory Protein</fullName>
    </recommendedName>
</protein>
<keyword evidence="1" id="KW-0732">Signal</keyword>
<accession>A0AAJ1U4D3</accession>
<keyword evidence="3" id="KW-1185">Reference proteome</keyword>
<proteinExistence type="predicted"/>
<evidence type="ECO:0000256" key="1">
    <source>
        <dbReference type="SAM" id="SignalP"/>
    </source>
</evidence>
<reference evidence="2" key="2">
    <citation type="submission" date="2023-04" db="EMBL/GenBank/DDBJ databases">
        <title>'Rhodoalgimonas zhirmunskyi' gen. nov., isolated from a red alga.</title>
        <authorList>
            <person name="Nedashkovskaya O.I."/>
            <person name="Otstavnykh N.Y."/>
            <person name="Bystritskaya E.P."/>
            <person name="Balabanova L.A."/>
            <person name="Isaeva M.P."/>
        </authorList>
    </citation>
    <scope>NUCLEOTIDE SEQUENCE</scope>
    <source>
        <strain evidence="2">10Alg 79</strain>
    </source>
</reference>
<dbReference type="PROSITE" id="PS51257">
    <property type="entry name" value="PROKAR_LIPOPROTEIN"/>
    <property type="match status" value="1"/>
</dbReference>
<evidence type="ECO:0000313" key="2">
    <source>
        <dbReference type="EMBL" id="MDQ2093445.1"/>
    </source>
</evidence>
<comment type="caution">
    <text evidence="2">The sequence shown here is derived from an EMBL/GenBank/DDBJ whole genome shotgun (WGS) entry which is preliminary data.</text>
</comment>
<name>A0AAJ1U4D3_9RHOB</name>
<evidence type="ECO:0000313" key="3">
    <source>
        <dbReference type="Proteomes" id="UP001227162"/>
    </source>
</evidence>
<feature type="signal peptide" evidence="1">
    <location>
        <begin position="1"/>
        <end position="18"/>
    </location>
</feature>
<evidence type="ECO:0008006" key="4">
    <source>
        <dbReference type="Google" id="ProtNLM"/>
    </source>
</evidence>
<gene>
    <name evidence="2" type="ORF">NOI20_04925</name>
</gene>
<sequence>MRVISLCLLLVVTLAACARPLAPNEQAFASRLFGSTLDTQRIKFHDGALVGKVTYQRKKRPQLACRERIWPEPREEVVTVGPAAVTLWNRVFYTKPFYSNDYLHGAPDVFPLFAAMLFAHELTHVWQWQNRAQTGYSPIKAANEHDWGADPYLYDINTKTRFLDYAYEQQASIVEEYVCCMALDPQASRTKRLETLLKSAFPLETLPIPKKVRIPWKDAKIKGICQ</sequence>
<dbReference type="EMBL" id="JANFFA010000001">
    <property type="protein sequence ID" value="MDQ2093445.1"/>
    <property type="molecule type" value="Genomic_DNA"/>
</dbReference>